<dbReference type="EMBL" id="WAIE01000001">
    <property type="protein sequence ID" value="KAB1443809.1"/>
    <property type="molecule type" value="Genomic_DNA"/>
</dbReference>
<feature type="transmembrane region" description="Helical" evidence="6">
    <location>
        <begin position="245"/>
        <end position="265"/>
    </location>
</feature>
<dbReference type="InterPro" id="IPR002541">
    <property type="entry name" value="Cyt_c_assembly"/>
</dbReference>
<feature type="transmembrane region" description="Helical" evidence="6">
    <location>
        <begin position="69"/>
        <end position="87"/>
    </location>
</feature>
<accession>A0A6N6N9V0</accession>
<dbReference type="Proteomes" id="UP000438699">
    <property type="component" value="Unassembled WGS sequence"/>
</dbReference>
<evidence type="ECO:0000313" key="9">
    <source>
        <dbReference type="Proteomes" id="UP000438699"/>
    </source>
</evidence>
<dbReference type="GO" id="GO:0005886">
    <property type="term" value="C:plasma membrane"/>
    <property type="evidence" value="ECO:0007669"/>
    <property type="project" value="TreeGrafter"/>
</dbReference>
<comment type="subcellular location">
    <subcellularLocation>
        <location evidence="1">Membrane</location>
        <topology evidence="1">Multi-pass membrane protein</topology>
    </subcellularLocation>
</comment>
<comment type="caution">
    <text evidence="8">The sequence shown here is derived from an EMBL/GenBank/DDBJ whole genome shotgun (WGS) entry which is preliminary data.</text>
</comment>
<dbReference type="Pfam" id="PF01578">
    <property type="entry name" value="Cytochrom_C_asm"/>
    <property type="match status" value="1"/>
</dbReference>
<name>A0A6N6N9V0_9BACT</name>
<evidence type="ECO:0000256" key="3">
    <source>
        <dbReference type="ARBA" id="ARBA00022748"/>
    </source>
</evidence>
<evidence type="ECO:0000313" key="8">
    <source>
        <dbReference type="EMBL" id="KAB1443809.1"/>
    </source>
</evidence>
<feature type="transmembrane region" description="Helical" evidence="6">
    <location>
        <begin position="125"/>
        <end position="153"/>
    </location>
</feature>
<keyword evidence="2 6" id="KW-0812">Transmembrane</keyword>
<keyword evidence="4 6" id="KW-1133">Transmembrane helix</keyword>
<dbReference type="RefSeq" id="WP_151150182.1">
    <property type="nucleotide sequence ID" value="NZ_WAIE01000001.1"/>
</dbReference>
<feature type="transmembrane region" description="Helical" evidence="6">
    <location>
        <begin position="36"/>
        <end position="57"/>
    </location>
</feature>
<evidence type="ECO:0000256" key="2">
    <source>
        <dbReference type="ARBA" id="ARBA00022692"/>
    </source>
</evidence>
<protein>
    <submittedName>
        <fullName evidence="8">Cytochrome C assembly protein</fullName>
    </submittedName>
</protein>
<dbReference type="GO" id="GO:0020037">
    <property type="term" value="F:heme binding"/>
    <property type="evidence" value="ECO:0007669"/>
    <property type="project" value="InterPro"/>
</dbReference>
<feature type="transmembrane region" description="Helical" evidence="6">
    <location>
        <begin position="94"/>
        <end position="119"/>
    </location>
</feature>
<gene>
    <name evidence="8" type="ORF">F8A88_06135</name>
</gene>
<feature type="transmembrane region" description="Helical" evidence="6">
    <location>
        <begin position="212"/>
        <end position="233"/>
    </location>
</feature>
<dbReference type="InterPro" id="IPR045062">
    <property type="entry name" value="Cyt_c_biogenesis_CcsA/CcmC"/>
</dbReference>
<evidence type="ECO:0000256" key="5">
    <source>
        <dbReference type="ARBA" id="ARBA00023136"/>
    </source>
</evidence>
<sequence length="271" mass="30341">MGLFELLQLLIIGLYLVGTVLFLVGTAAANPRLRRLAGILAVAGFALHTVDIALVFVQERGVALNASGTYLSILAWSILVIYFFFWWRFRLEFMALTVLPLALLFFLTSMTFSGIRVVMPKQLTMLFFGLHIGTLVLALGVLVMGFGAALAFLHYNKKIKTKAGLRSLGKDTPSLSIFDRVNHMVVAIGFPLYTLGLFSSFVWYWIAPGKMFVWDVMKISSLAVWGAFAFLFHQRMLLGWKGRKPAILMIIVFAAMVVSLLHHTITFRQMP</sequence>
<evidence type="ECO:0000256" key="6">
    <source>
        <dbReference type="SAM" id="Phobius"/>
    </source>
</evidence>
<evidence type="ECO:0000256" key="1">
    <source>
        <dbReference type="ARBA" id="ARBA00004141"/>
    </source>
</evidence>
<reference evidence="8 9" key="1">
    <citation type="journal article" date="2017" name="Int. J. Syst. Evol. Microbiol.">
        <title>Desulfovibrio senegalensis sp. nov., a mesophilic sulfate reducer isolated from marine sediment.</title>
        <authorList>
            <person name="Thioye A."/>
            <person name="Gam Z.B.A."/>
            <person name="Mbengue M."/>
            <person name="Cayol J.L."/>
            <person name="Joseph-Bartoli M."/>
            <person name="Toure-Kane C."/>
            <person name="Labat M."/>
        </authorList>
    </citation>
    <scope>NUCLEOTIDE SEQUENCE [LARGE SCALE GENOMIC DNA]</scope>
    <source>
        <strain evidence="8 9">DSM 101509</strain>
    </source>
</reference>
<evidence type="ECO:0000259" key="7">
    <source>
        <dbReference type="Pfam" id="PF01578"/>
    </source>
</evidence>
<evidence type="ECO:0000256" key="4">
    <source>
        <dbReference type="ARBA" id="ARBA00022989"/>
    </source>
</evidence>
<dbReference type="OrthoDB" id="9814290at2"/>
<feature type="transmembrane region" description="Helical" evidence="6">
    <location>
        <begin position="184"/>
        <end position="206"/>
    </location>
</feature>
<dbReference type="PANTHER" id="PTHR30071">
    <property type="entry name" value="HEME EXPORTER PROTEIN C"/>
    <property type="match status" value="1"/>
</dbReference>
<keyword evidence="9" id="KW-1185">Reference proteome</keyword>
<feature type="transmembrane region" description="Helical" evidence="6">
    <location>
        <begin position="6"/>
        <end position="24"/>
    </location>
</feature>
<organism evidence="8 9">
    <name type="scientific">Pseudodesulfovibrio senegalensis</name>
    <dbReference type="NCBI Taxonomy" id="1721087"/>
    <lineage>
        <taxon>Bacteria</taxon>
        <taxon>Pseudomonadati</taxon>
        <taxon>Thermodesulfobacteriota</taxon>
        <taxon>Desulfovibrionia</taxon>
        <taxon>Desulfovibrionales</taxon>
        <taxon>Desulfovibrionaceae</taxon>
    </lineage>
</organism>
<proteinExistence type="predicted"/>
<dbReference type="PANTHER" id="PTHR30071:SF1">
    <property type="entry name" value="CYTOCHROME B_B6 PROTEIN-RELATED"/>
    <property type="match status" value="1"/>
</dbReference>
<dbReference type="AlphaFoldDB" id="A0A6N6N9V0"/>
<dbReference type="GO" id="GO:0017004">
    <property type="term" value="P:cytochrome complex assembly"/>
    <property type="evidence" value="ECO:0007669"/>
    <property type="project" value="UniProtKB-KW"/>
</dbReference>
<feature type="domain" description="Cytochrome c assembly protein" evidence="7">
    <location>
        <begin position="72"/>
        <end position="258"/>
    </location>
</feature>
<keyword evidence="5 6" id="KW-0472">Membrane</keyword>
<keyword evidence="3" id="KW-0201">Cytochrome c-type biogenesis</keyword>